<dbReference type="InterPro" id="IPR043132">
    <property type="entry name" value="BCAT-like_C"/>
</dbReference>
<dbReference type="Gene3D" id="3.30.470.10">
    <property type="match status" value="1"/>
</dbReference>
<evidence type="ECO:0000256" key="3">
    <source>
        <dbReference type="ARBA" id="ARBA00022898"/>
    </source>
</evidence>
<dbReference type="Gene3D" id="3.20.10.10">
    <property type="entry name" value="D-amino Acid Aminotransferase, subunit A, domain 2"/>
    <property type="match status" value="1"/>
</dbReference>
<dbReference type="GO" id="GO:0008652">
    <property type="term" value="P:amino acid biosynthetic process"/>
    <property type="evidence" value="ECO:0007669"/>
    <property type="project" value="UniProtKB-ARBA"/>
</dbReference>
<dbReference type="InterPro" id="IPR050571">
    <property type="entry name" value="Class-IV_PLP-Dep_Aminotrnsfr"/>
</dbReference>
<dbReference type="InterPro" id="IPR001544">
    <property type="entry name" value="Aminotrans_IV"/>
</dbReference>
<gene>
    <name evidence="6" type="ORF">EHE19_014680</name>
</gene>
<keyword evidence="6" id="KW-0808">Transferase</keyword>
<dbReference type="InterPro" id="IPR043131">
    <property type="entry name" value="BCAT-like_N"/>
</dbReference>
<dbReference type="Proteomes" id="UP000306409">
    <property type="component" value="Chromosome"/>
</dbReference>
<evidence type="ECO:0000313" key="7">
    <source>
        <dbReference type="Proteomes" id="UP000306409"/>
    </source>
</evidence>
<dbReference type="AlphaFoldDB" id="A0A4U7JHF1"/>
<evidence type="ECO:0000313" key="6">
    <source>
        <dbReference type="EMBL" id="QNU66114.1"/>
    </source>
</evidence>
<evidence type="ECO:0000256" key="5">
    <source>
        <dbReference type="RuleBase" id="RU004516"/>
    </source>
</evidence>
<dbReference type="GO" id="GO:0046394">
    <property type="term" value="P:carboxylic acid biosynthetic process"/>
    <property type="evidence" value="ECO:0007669"/>
    <property type="project" value="UniProtKB-ARBA"/>
</dbReference>
<dbReference type="Pfam" id="PF01063">
    <property type="entry name" value="Aminotran_4"/>
    <property type="match status" value="1"/>
</dbReference>
<dbReference type="KEGG" id="rher:EHE19_014680"/>
<dbReference type="FunFam" id="3.20.10.10:FF:000002">
    <property type="entry name" value="D-alanine aminotransferase"/>
    <property type="match status" value="1"/>
</dbReference>
<dbReference type="SUPFAM" id="SSF56752">
    <property type="entry name" value="D-aminoacid aminotransferase-like PLP-dependent enzymes"/>
    <property type="match status" value="1"/>
</dbReference>
<comment type="cofactor">
    <cofactor evidence="1 5">
        <name>pyridoxal 5'-phosphate</name>
        <dbReference type="ChEBI" id="CHEBI:597326"/>
    </cofactor>
</comment>
<dbReference type="CDD" id="cd00449">
    <property type="entry name" value="PLPDE_IV"/>
    <property type="match status" value="1"/>
</dbReference>
<dbReference type="InterPro" id="IPR036038">
    <property type="entry name" value="Aminotransferase-like"/>
</dbReference>
<evidence type="ECO:0000256" key="1">
    <source>
        <dbReference type="ARBA" id="ARBA00001933"/>
    </source>
</evidence>
<dbReference type="PANTHER" id="PTHR42743">
    <property type="entry name" value="AMINO-ACID AMINOTRANSFERASE"/>
    <property type="match status" value="1"/>
</dbReference>
<evidence type="ECO:0000256" key="4">
    <source>
        <dbReference type="RuleBase" id="RU004106"/>
    </source>
</evidence>
<dbReference type="PANTHER" id="PTHR42743:SF11">
    <property type="entry name" value="AMINODEOXYCHORISMATE LYASE"/>
    <property type="match status" value="1"/>
</dbReference>
<evidence type="ECO:0000256" key="2">
    <source>
        <dbReference type="ARBA" id="ARBA00009320"/>
    </source>
</evidence>
<dbReference type="OrthoDB" id="9805628at2"/>
<accession>A0A4U7JHF1</accession>
<keyword evidence="7" id="KW-1185">Reference proteome</keyword>
<comment type="similarity">
    <text evidence="2 4">Belongs to the class-IV pyridoxal-phosphate-dependent aminotransferase family.</text>
</comment>
<name>A0A4U7JHF1_9FIRM</name>
<sequence>MISGFISINGQIKDDSVPVLTACDTSFLYGFGVFETLRIYNGVPFMLKEHVERMKNAASKLKIPFEHNYLKIRAYVQELIDHAQLKECVIRVTLSKVSEDSSNIIITYRKLNYEQSSYNKGFMLKCSSVKRNPTTPLVYLKTNNYMENIIEKNLAMSEGFNEALFLNIYNHVSECSTSNIFFVQDGKLCTPDVECGLLDGIARGMILCKLATEIGLEIEVGKYSLENLCSADEVFISNSVMQIMPVVKIDSTKIGDGIPGSITKSLMAAYDTYVDEFVREAKLKF</sequence>
<dbReference type="InterPro" id="IPR018300">
    <property type="entry name" value="Aminotrans_IV_CS"/>
</dbReference>
<dbReference type="RefSeq" id="WP_137696860.1">
    <property type="nucleotide sequence ID" value="NZ_CP061336.1"/>
</dbReference>
<reference evidence="6 7" key="1">
    <citation type="submission" date="2020-09" db="EMBL/GenBank/DDBJ databases">
        <title>Characterization and genome sequencing of Ruminiclostridium sp. nov. MA18.</title>
        <authorList>
            <person name="Rettenmaier R."/>
            <person name="Kowollik M.-L."/>
            <person name="Liebl W."/>
            <person name="Zverlov V."/>
        </authorList>
    </citation>
    <scope>NUCLEOTIDE SEQUENCE [LARGE SCALE GENOMIC DNA]</scope>
    <source>
        <strain evidence="6 7">MA18</strain>
    </source>
</reference>
<keyword evidence="3 5" id="KW-0663">Pyridoxal phosphate</keyword>
<proteinExistence type="inferred from homology"/>
<keyword evidence="6" id="KW-0032">Aminotransferase</keyword>
<protein>
    <submittedName>
        <fullName evidence="6">Aminotransferase class IV family protein</fullName>
    </submittedName>
</protein>
<dbReference type="EMBL" id="CP061336">
    <property type="protein sequence ID" value="QNU66114.1"/>
    <property type="molecule type" value="Genomic_DNA"/>
</dbReference>
<dbReference type="GO" id="GO:0008483">
    <property type="term" value="F:transaminase activity"/>
    <property type="evidence" value="ECO:0007669"/>
    <property type="project" value="UniProtKB-KW"/>
</dbReference>
<organism evidence="6 7">
    <name type="scientific">Ruminiclostridium herbifermentans</name>
    <dbReference type="NCBI Taxonomy" id="2488810"/>
    <lineage>
        <taxon>Bacteria</taxon>
        <taxon>Bacillati</taxon>
        <taxon>Bacillota</taxon>
        <taxon>Clostridia</taxon>
        <taxon>Eubacteriales</taxon>
        <taxon>Oscillospiraceae</taxon>
        <taxon>Ruminiclostridium</taxon>
    </lineage>
</organism>
<dbReference type="PROSITE" id="PS00770">
    <property type="entry name" value="AA_TRANSFER_CLASS_4"/>
    <property type="match status" value="1"/>
</dbReference>